<accession>A0ABQ8QIR1</accession>
<keyword evidence="2" id="KW-1185">Reference proteome</keyword>
<organism evidence="1 2">
    <name type="scientific">Lentinula boryana</name>
    <dbReference type="NCBI Taxonomy" id="40481"/>
    <lineage>
        <taxon>Eukaryota</taxon>
        <taxon>Fungi</taxon>
        <taxon>Dikarya</taxon>
        <taxon>Basidiomycota</taxon>
        <taxon>Agaricomycotina</taxon>
        <taxon>Agaricomycetes</taxon>
        <taxon>Agaricomycetidae</taxon>
        <taxon>Agaricales</taxon>
        <taxon>Marasmiineae</taxon>
        <taxon>Omphalotaceae</taxon>
        <taxon>Lentinula</taxon>
    </lineage>
</organism>
<comment type="caution">
    <text evidence="1">The sequence shown here is derived from an EMBL/GenBank/DDBJ whole genome shotgun (WGS) entry which is preliminary data.</text>
</comment>
<dbReference type="Proteomes" id="UP001163828">
    <property type="component" value="Unassembled WGS sequence"/>
</dbReference>
<protein>
    <submittedName>
        <fullName evidence="1">Uncharacterized protein</fullName>
    </submittedName>
</protein>
<dbReference type="EMBL" id="MU790558">
    <property type="protein sequence ID" value="KAJ3998494.1"/>
    <property type="molecule type" value="Genomic_DNA"/>
</dbReference>
<evidence type="ECO:0000313" key="2">
    <source>
        <dbReference type="Proteomes" id="UP001163828"/>
    </source>
</evidence>
<sequence>HEEAQNMIDIFNAERLRAKEAIFLSQIFQQRAYNKGRLVMEFNEGDLVVLNPHSLELLQKEKGRGKKLLMKYDGPFEIIRKF</sequence>
<evidence type="ECO:0000313" key="1">
    <source>
        <dbReference type="EMBL" id="KAJ3998494.1"/>
    </source>
</evidence>
<gene>
    <name evidence="1" type="ORF">F5050DRAFT_1547412</name>
</gene>
<proteinExistence type="predicted"/>
<feature type="non-terminal residue" evidence="1">
    <location>
        <position position="82"/>
    </location>
</feature>
<name>A0ABQ8QIR1_9AGAR</name>
<feature type="non-terminal residue" evidence="1">
    <location>
        <position position="1"/>
    </location>
</feature>
<reference evidence="1" key="1">
    <citation type="submission" date="2022-08" db="EMBL/GenBank/DDBJ databases">
        <authorList>
            <consortium name="DOE Joint Genome Institute"/>
            <person name="Min B."/>
            <person name="Riley R."/>
            <person name="Sierra-Patev S."/>
            <person name="Naranjo-Ortiz M."/>
            <person name="Looney B."/>
            <person name="Konkel Z."/>
            <person name="Slot J.C."/>
            <person name="Sakamoto Y."/>
            <person name="Steenwyk J.L."/>
            <person name="Rokas A."/>
            <person name="Carro J."/>
            <person name="Camarero S."/>
            <person name="Ferreira P."/>
            <person name="Molpeceres G."/>
            <person name="Ruiz-Duenas F.J."/>
            <person name="Serrano A."/>
            <person name="Henrissat B."/>
            <person name="Drula E."/>
            <person name="Hughes K.W."/>
            <person name="Mata J.L."/>
            <person name="Ishikawa N.K."/>
            <person name="Vargas-Isla R."/>
            <person name="Ushijima S."/>
            <person name="Smith C.A."/>
            <person name="Ahrendt S."/>
            <person name="Andreopoulos W."/>
            <person name="He G."/>
            <person name="Labutti K."/>
            <person name="Lipzen A."/>
            <person name="Ng V."/>
            <person name="Sandor L."/>
            <person name="Barry K."/>
            <person name="Martinez A.T."/>
            <person name="Xiao Y."/>
            <person name="Gibbons J.G."/>
            <person name="Terashima K."/>
            <person name="Hibbett D.S."/>
            <person name="Grigoriev I.V."/>
        </authorList>
    </citation>
    <scope>NUCLEOTIDE SEQUENCE</scope>
    <source>
        <strain evidence="1">TFB10827</strain>
    </source>
</reference>